<accession>A0A0M2HR25</accession>
<evidence type="ECO:0000313" key="3">
    <source>
        <dbReference type="Proteomes" id="UP000033900"/>
    </source>
</evidence>
<proteinExistence type="predicted"/>
<dbReference type="PATRIC" id="fig|273678.4.peg.251"/>
<evidence type="ECO:0000313" key="2">
    <source>
        <dbReference type="EMBL" id="KJL49146.1"/>
    </source>
</evidence>
<dbReference type="RefSeq" id="WP_045255952.1">
    <property type="nucleotide sequence ID" value="NZ_JYJB01000004.1"/>
</dbReference>
<dbReference type="PROSITE" id="PS51688">
    <property type="entry name" value="ICA"/>
    <property type="match status" value="1"/>
</dbReference>
<keyword evidence="3" id="KW-1185">Reference proteome</keyword>
<dbReference type="OrthoDB" id="5073053at2"/>
<sequence length="248" mass="26821">MDPAPAPGGDLGELIRELQSLKKKVGELESPSGTQRYQSVSKLSALIDDIQAQLDDYIANQAYTKSQVDNRIANPPAGVNATGNVSATGDVSAGSALRGVNLYATAAPGFNITGTRVAAWLESATGRLGTASSSRRYKQDWSIADVDPDAVMGVMSWIFRYIEQVEELGDDAAWEYGFFAEDLHDAGLYPWVIYREINGKVVPDGVNYPMFVVAQQVALRHLDARTRSQQDQIDALTARLDALDGGHS</sequence>
<evidence type="ECO:0000259" key="1">
    <source>
        <dbReference type="PROSITE" id="PS51688"/>
    </source>
</evidence>
<organism evidence="2 3">
    <name type="scientific">Microbacterium hydrocarbonoxydans</name>
    <dbReference type="NCBI Taxonomy" id="273678"/>
    <lineage>
        <taxon>Bacteria</taxon>
        <taxon>Bacillati</taxon>
        <taxon>Actinomycetota</taxon>
        <taxon>Actinomycetes</taxon>
        <taxon>Micrococcales</taxon>
        <taxon>Microbacteriaceae</taxon>
        <taxon>Microbacterium</taxon>
    </lineage>
</organism>
<dbReference type="EMBL" id="JYJB01000004">
    <property type="protein sequence ID" value="KJL49146.1"/>
    <property type="molecule type" value="Genomic_DNA"/>
</dbReference>
<comment type="caution">
    <text evidence="2">The sequence shown here is derived from an EMBL/GenBank/DDBJ whole genome shotgun (WGS) entry which is preliminary data.</text>
</comment>
<reference evidence="2 3" key="1">
    <citation type="submission" date="2015-02" db="EMBL/GenBank/DDBJ databases">
        <title>Draft genome sequences of ten Microbacterium spp. with emphasis on heavy metal contaminated environments.</title>
        <authorList>
            <person name="Corretto E."/>
        </authorList>
    </citation>
    <scope>NUCLEOTIDE SEQUENCE [LARGE SCALE GENOMIC DNA]</scope>
    <source>
        <strain evidence="2 3">SA35</strain>
    </source>
</reference>
<dbReference type="Proteomes" id="UP000033900">
    <property type="component" value="Unassembled WGS sequence"/>
</dbReference>
<dbReference type="AlphaFoldDB" id="A0A0M2HR25"/>
<gene>
    <name evidence="2" type="ORF">RS84_00258</name>
</gene>
<dbReference type="InterPro" id="IPR030392">
    <property type="entry name" value="S74_ICA"/>
</dbReference>
<dbReference type="STRING" id="273678.RS84_00258"/>
<name>A0A0M2HR25_9MICO</name>
<feature type="domain" description="Peptidase S74" evidence="1">
    <location>
        <begin position="133"/>
        <end position="240"/>
    </location>
</feature>
<protein>
    <recommendedName>
        <fullName evidence="1">Peptidase S74 domain-containing protein</fullName>
    </recommendedName>
</protein>